<protein>
    <submittedName>
        <fullName evidence="2">Uncharacterized protein</fullName>
    </submittedName>
</protein>
<reference evidence="3" key="1">
    <citation type="journal article" date="2020" name="Nat. Commun.">
        <title>Genome sequence of the cluster root forming white lupin.</title>
        <authorList>
            <person name="Hufnagel B."/>
            <person name="Marques A."/>
            <person name="Soriano A."/>
            <person name="Marques L."/>
            <person name="Divol F."/>
            <person name="Doumas P."/>
            <person name="Sallet E."/>
            <person name="Mancinotti D."/>
            <person name="Carrere S."/>
            <person name="Marande W."/>
            <person name="Arribat S."/>
            <person name="Keller J."/>
            <person name="Huneau C."/>
            <person name="Blein T."/>
            <person name="Aime D."/>
            <person name="Laguerre M."/>
            <person name="Taylor J."/>
            <person name="Schubert V."/>
            <person name="Nelson M."/>
            <person name="Geu-Flores F."/>
            <person name="Crespi M."/>
            <person name="Gallardo-Guerrero K."/>
            <person name="Delaux P.-M."/>
            <person name="Salse J."/>
            <person name="Berges H."/>
            <person name="Guyot R."/>
            <person name="Gouzy J."/>
            <person name="Peret B."/>
        </authorList>
    </citation>
    <scope>NUCLEOTIDE SEQUENCE [LARGE SCALE GENOMIC DNA]</scope>
    <source>
        <strain evidence="3">cv. Amiga</strain>
    </source>
</reference>
<dbReference type="AlphaFoldDB" id="A0A6A4QTT6"/>
<gene>
    <name evidence="2" type="ORF">Lalb_Chr03g0031151</name>
</gene>
<dbReference type="EMBL" id="WOCE01000003">
    <property type="protein sequence ID" value="KAE9617039.1"/>
    <property type="molecule type" value="Genomic_DNA"/>
</dbReference>
<dbReference type="OrthoDB" id="1929495at2759"/>
<sequence length="557" mass="61598">MNNRYSYNEQQLIDEVIYLHSLWHQGPPSTSYIPNPIPIPIPIPYSEPFIPHNPIPTRFHHPPAPAHTRSFSFPPHTSKKRKKNKRQRRNPYSRPDPGIEWPCPPSPDPSPKGWAPFNSHSTTTVSTPLSSQEKEKLSALRSQNKASEAIKNFLINDSDDEDEDEDDYDLEEIEDLIVGIFMEDDEMRGYYQKCHDSGEFCCFVCGAIGKKKSGKKYKDCSSLVQHSMSISRTVKKTAHRAFGQAVCKVLGWDIDRLPVIVMKGVPLGMKEVEVQGEPKENTNGNGNVRDGKVVEHGQGDVHPEIGECSSKKGGDDIGLENAGGRAIDECSTKEGDVNNSVENLDENALQNGGGGTTYEVNYKPLGSGAEWVCENTPCDSSSTASGWPSFNTKSSSQTHAVLAEAQASVAGLQMQQHKALEACKEYLVGSAGSDCDNDTDNEDEDESIDCSDPVECEELKFFLRLFTEDSDLRRYYENNYGEGDFCCLVCGGVGKKTGKRFKGCVSLVQHSIAVKRTKRMRAHRAYSQVICKVLGWDFDRLPTIVLKGESLGSSLAG</sequence>
<proteinExistence type="predicted"/>
<feature type="compositionally biased region" description="Basic residues" evidence="1">
    <location>
        <begin position="77"/>
        <end position="91"/>
    </location>
</feature>
<evidence type="ECO:0000313" key="3">
    <source>
        <dbReference type="Proteomes" id="UP000447434"/>
    </source>
</evidence>
<evidence type="ECO:0000256" key="1">
    <source>
        <dbReference type="SAM" id="MobiDB-lite"/>
    </source>
</evidence>
<organism evidence="2 3">
    <name type="scientific">Lupinus albus</name>
    <name type="common">White lupine</name>
    <name type="synonym">Lupinus termis</name>
    <dbReference type="NCBI Taxonomy" id="3870"/>
    <lineage>
        <taxon>Eukaryota</taxon>
        <taxon>Viridiplantae</taxon>
        <taxon>Streptophyta</taxon>
        <taxon>Embryophyta</taxon>
        <taxon>Tracheophyta</taxon>
        <taxon>Spermatophyta</taxon>
        <taxon>Magnoliopsida</taxon>
        <taxon>eudicotyledons</taxon>
        <taxon>Gunneridae</taxon>
        <taxon>Pentapetalae</taxon>
        <taxon>rosids</taxon>
        <taxon>fabids</taxon>
        <taxon>Fabales</taxon>
        <taxon>Fabaceae</taxon>
        <taxon>Papilionoideae</taxon>
        <taxon>50 kb inversion clade</taxon>
        <taxon>genistoids sensu lato</taxon>
        <taxon>core genistoids</taxon>
        <taxon>Genisteae</taxon>
        <taxon>Lupinus</taxon>
    </lineage>
</organism>
<dbReference type="PANTHER" id="PTHR34546:SF3">
    <property type="entry name" value="OS06G0153600 PROTEIN"/>
    <property type="match status" value="1"/>
</dbReference>
<evidence type="ECO:0000313" key="2">
    <source>
        <dbReference type="EMBL" id="KAE9617039.1"/>
    </source>
</evidence>
<feature type="region of interest" description="Disordered" evidence="1">
    <location>
        <begin position="54"/>
        <end position="143"/>
    </location>
</feature>
<accession>A0A6A4QTT6</accession>
<dbReference type="Proteomes" id="UP000447434">
    <property type="component" value="Chromosome 3"/>
</dbReference>
<dbReference type="PANTHER" id="PTHR34546">
    <property type="entry name" value="OS06G0153600 PROTEIN"/>
    <property type="match status" value="1"/>
</dbReference>
<feature type="compositionally biased region" description="Polar residues" evidence="1">
    <location>
        <begin position="118"/>
        <end position="131"/>
    </location>
</feature>
<comment type="caution">
    <text evidence="2">The sequence shown here is derived from an EMBL/GenBank/DDBJ whole genome shotgun (WGS) entry which is preliminary data.</text>
</comment>
<name>A0A6A4QTT6_LUPAL</name>
<keyword evidence="3" id="KW-1185">Reference proteome</keyword>